<dbReference type="InterPro" id="IPR036505">
    <property type="entry name" value="Amidase/PGRP_sf"/>
</dbReference>
<accession>A0A7W8NQU7</accession>
<evidence type="ECO:0000256" key="2">
    <source>
        <dbReference type="ARBA" id="ARBA00011901"/>
    </source>
</evidence>
<dbReference type="Proteomes" id="UP000539473">
    <property type="component" value="Unassembled WGS sequence"/>
</dbReference>
<dbReference type="PANTHER" id="PTHR30417:SF1">
    <property type="entry name" value="N-ACETYLMURAMOYL-L-ALANINE AMIDASE AMID"/>
    <property type="match status" value="1"/>
</dbReference>
<evidence type="ECO:0000313" key="7">
    <source>
        <dbReference type="EMBL" id="GHF48048.1"/>
    </source>
</evidence>
<keyword evidence="5" id="KW-0732">Signal</keyword>
<dbReference type="SUPFAM" id="SSF55846">
    <property type="entry name" value="N-acetylmuramoyl-L-alanine amidase-like"/>
    <property type="match status" value="1"/>
</dbReference>
<dbReference type="EMBL" id="BNAJ01000006">
    <property type="protein sequence ID" value="GHF48048.1"/>
    <property type="molecule type" value="Genomic_DNA"/>
</dbReference>
<dbReference type="EC" id="3.5.1.28" evidence="2"/>
<sequence length="223" mass="24504">MQLKSAVAALLLGSGPTQAVPARAITAPAISDRYHITFSPERTRLTLAYIRQHYDPAATSVHIQPRMVVLHWTASATLQQALAELMPERLSGRADIRRGGLLNVGAHYLVDRDGTIYRLIDDTLMARHVIGLNRAAIGIENVGTNDLTAAQVRADTQLVEWLTTRHDLTTLIGHAEYGRFRGSTLWEERELGYFTRKSDPGAAFMAQVRAALAADGVRLRSAP</sequence>
<feature type="domain" description="N-acetylmuramoyl-L-alanine amidase" evidence="6">
    <location>
        <begin position="55"/>
        <end position="201"/>
    </location>
</feature>
<dbReference type="InterPro" id="IPR002502">
    <property type="entry name" value="Amidase_domain"/>
</dbReference>
<keyword evidence="10" id="KW-1185">Reference proteome</keyword>
<protein>
    <recommendedName>
        <fullName evidence="2">N-acetylmuramoyl-L-alanine amidase</fullName>
        <ecNumber evidence="2">3.5.1.28</ecNumber>
    </recommendedName>
</protein>
<reference evidence="7" key="4">
    <citation type="submission" date="2024-05" db="EMBL/GenBank/DDBJ databases">
        <authorList>
            <person name="Sun Q."/>
            <person name="Zhou Y."/>
        </authorList>
    </citation>
    <scope>NUCLEOTIDE SEQUENCE</scope>
    <source>
        <strain evidence="7">CGMCC 1.18437</strain>
    </source>
</reference>
<dbReference type="Proteomes" id="UP000619376">
    <property type="component" value="Unassembled WGS sequence"/>
</dbReference>
<comment type="caution">
    <text evidence="8">The sequence shown here is derived from an EMBL/GenBank/DDBJ whole genome shotgun (WGS) entry which is preliminary data.</text>
</comment>
<dbReference type="PANTHER" id="PTHR30417">
    <property type="entry name" value="N-ACETYLMURAMOYL-L-ALANINE AMIDASE AMID"/>
    <property type="match status" value="1"/>
</dbReference>
<evidence type="ECO:0000256" key="1">
    <source>
        <dbReference type="ARBA" id="ARBA00001561"/>
    </source>
</evidence>
<dbReference type="Gene3D" id="3.40.80.10">
    <property type="entry name" value="Peptidoglycan recognition protein-like"/>
    <property type="match status" value="1"/>
</dbReference>
<dbReference type="RefSeq" id="WP_221275016.1">
    <property type="nucleotide sequence ID" value="NZ_BNAJ01000006.1"/>
</dbReference>
<reference evidence="8 9" key="3">
    <citation type="submission" date="2020-08" db="EMBL/GenBank/DDBJ databases">
        <title>Genomic Encyclopedia of Type Strains, Phase IV (KMG-IV): sequencing the most valuable type-strain genomes for metagenomic binning, comparative biology and taxonomic classification.</title>
        <authorList>
            <person name="Goeker M."/>
        </authorList>
    </citation>
    <scope>NUCLEOTIDE SEQUENCE [LARGE SCALE GENOMIC DNA]</scope>
    <source>
        <strain evidence="8 9">DSM 27521</strain>
    </source>
</reference>
<evidence type="ECO:0000256" key="4">
    <source>
        <dbReference type="ARBA" id="ARBA00023316"/>
    </source>
</evidence>
<evidence type="ECO:0000256" key="5">
    <source>
        <dbReference type="SAM" id="SignalP"/>
    </source>
</evidence>
<evidence type="ECO:0000313" key="8">
    <source>
        <dbReference type="EMBL" id="MBB5377225.1"/>
    </source>
</evidence>
<dbReference type="Pfam" id="PF01510">
    <property type="entry name" value="Amidase_2"/>
    <property type="match status" value="1"/>
</dbReference>
<proteinExistence type="predicted"/>
<comment type="catalytic activity">
    <reaction evidence="1">
        <text>Hydrolyzes the link between N-acetylmuramoyl residues and L-amino acid residues in certain cell-wall glycopeptides.</text>
        <dbReference type="EC" id="3.5.1.28"/>
    </reaction>
</comment>
<gene>
    <name evidence="7" type="ORF">GCM10017781_25500</name>
    <name evidence="8" type="ORF">HNQ07_002698</name>
</gene>
<evidence type="ECO:0000313" key="10">
    <source>
        <dbReference type="Proteomes" id="UP000619376"/>
    </source>
</evidence>
<name>A0A7W8NQU7_9DEIO</name>
<dbReference type="GO" id="GO:0009254">
    <property type="term" value="P:peptidoglycan turnover"/>
    <property type="evidence" value="ECO:0007669"/>
    <property type="project" value="TreeGrafter"/>
</dbReference>
<evidence type="ECO:0000313" key="9">
    <source>
        <dbReference type="Proteomes" id="UP000539473"/>
    </source>
</evidence>
<dbReference type="InterPro" id="IPR051206">
    <property type="entry name" value="NAMLAA_amidase_2"/>
</dbReference>
<dbReference type="GO" id="GO:0071555">
    <property type="term" value="P:cell wall organization"/>
    <property type="evidence" value="ECO:0007669"/>
    <property type="project" value="UniProtKB-KW"/>
</dbReference>
<dbReference type="GO" id="GO:0009253">
    <property type="term" value="P:peptidoglycan catabolic process"/>
    <property type="evidence" value="ECO:0007669"/>
    <property type="project" value="InterPro"/>
</dbReference>
<feature type="signal peptide" evidence="5">
    <location>
        <begin position="1"/>
        <end position="19"/>
    </location>
</feature>
<keyword evidence="3" id="KW-0378">Hydrolase</keyword>
<dbReference type="SMART" id="SM00644">
    <property type="entry name" value="Ami_2"/>
    <property type="match status" value="1"/>
</dbReference>
<dbReference type="GO" id="GO:0008745">
    <property type="term" value="F:N-acetylmuramoyl-L-alanine amidase activity"/>
    <property type="evidence" value="ECO:0007669"/>
    <property type="project" value="UniProtKB-EC"/>
</dbReference>
<feature type="chain" id="PRO_5030602180" description="N-acetylmuramoyl-L-alanine amidase" evidence="5">
    <location>
        <begin position="20"/>
        <end position="223"/>
    </location>
</feature>
<evidence type="ECO:0000259" key="6">
    <source>
        <dbReference type="SMART" id="SM00644"/>
    </source>
</evidence>
<dbReference type="CDD" id="cd06583">
    <property type="entry name" value="PGRP"/>
    <property type="match status" value="1"/>
</dbReference>
<reference evidence="10" key="2">
    <citation type="journal article" date="2019" name="Int. J. Syst. Evol. Microbiol.">
        <title>The Global Catalogue of Microorganisms (GCM) 10K type strain sequencing project: providing services to taxonomists for standard genome sequencing and annotation.</title>
        <authorList>
            <consortium name="The Broad Institute Genomics Platform"/>
            <consortium name="The Broad Institute Genome Sequencing Center for Infectious Disease"/>
            <person name="Wu L."/>
            <person name="Ma J."/>
        </authorList>
    </citation>
    <scope>NUCLEOTIDE SEQUENCE [LARGE SCALE GENOMIC DNA]</scope>
    <source>
        <strain evidence="10">CGMCC 1.18437</strain>
    </source>
</reference>
<dbReference type="EMBL" id="JACHFK010000006">
    <property type="protein sequence ID" value="MBB5377225.1"/>
    <property type="molecule type" value="Genomic_DNA"/>
</dbReference>
<reference evidence="7" key="1">
    <citation type="journal article" date="2014" name="Int. J. Syst. Evol. Microbiol.">
        <title>Complete genome of a new Firmicutes species belonging to the dominant human colonic microbiota ('Ruminococcus bicirculans') reveals two chromosomes and a selective capacity to utilize plant glucans.</title>
        <authorList>
            <consortium name="NISC Comparative Sequencing Program"/>
            <person name="Wegmann U."/>
            <person name="Louis P."/>
            <person name="Goesmann A."/>
            <person name="Henrissat B."/>
            <person name="Duncan S.H."/>
            <person name="Flint H.J."/>
        </authorList>
    </citation>
    <scope>NUCLEOTIDE SEQUENCE</scope>
    <source>
        <strain evidence="7">CGMCC 1.18437</strain>
    </source>
</reference>
<dbReference type="AlphaFoldDB" id="A0A7W8NQU7"/>
<evidence type="ECO:0000256" key="3">
    <source>
        <dbReference type="ARBA" id="ARBA00022801"/>
    </source>
</evidence>
<organism evidence="8 9">
    <name type="scientific">Deinococcus metalli</name>
    <dbReference type="NCBI Taxonomy" id="1141878"/>
    <lineage>
        <taxon>Bacteria</taxon>
        <taxon>Thermotogati</taxon>
        <taxon>Deinococcota</taxon>
        <taxon>Deinococci</taxon>
        <taxon>Deinococcales</taxon>
        <taxon>Deinococcaceae</taxon>
        <taxon>Deinococcus</taxon>
    </lineage>
</organism>
<keyword evidence="4" id="KW-0961">Cell wall biogenesis/degradation</keyword>